<sequence length="272" mass="32099">MTEQDDFIFTDDFRESMQYDDAQYCWHVLVIRGSAHFAVGNESYNVIAGNSIIKAVAKPFRDFVCSDDFLSKSLLISWRFLHANMPDSEYNIIGTLSMLQDPVLPMLPTDLSRCLLNFEEIRRRTQQPYHNFYAQVLRRAVETMVFDFYDIHVRHSEQKIEGVSQPMRYMQRFITLLEEGLYKRKRSVDYYASRLFITPKYLSECCQTVSGHNASYWIDRYTTDEIVRQLHNHYKTLAQIADELNFSSASYLSRYVTQKLGCSPSEYRKRLK</sequence>
<proteinExistence type="predicted"/>
<dbReference type="PROSITE" id="PS01124">
    <property type="entry name" value="HTH_ARAC_FAMILY_2"/>
    <property type="match status" value="1"/>
</dbReference>
<protein>
    <submittedName>
        <fullName evidence="5">AraC family transcriptional regulator</fullName>
    </submittedName>
</protein>
<dbReference type="GO" id="GO:0043565">
    <property type="term" value="F:sequence-specific DNA binding"/>
    <property type="evidence" value="ECO:0007669"/>
    <property type="project" value="InterPro"/>
</dbReference>
<dbReference type="SUPFAM" id="SSF46689">
    <property type="entry name" value="Homeodomain-like"/>
    <property type="match status" value="1"/>
</dbReference>
<evidence type="ECO:0000259" key="4">
    <source>
        <dbReference type="PROSITE" id="PS01124"/>
    </source>
</evidence>
<dbReference type="RefSeq" id="WP_278491203.1">
    <property type="nucleotide sequence ID" value="NZ_JABZTM010000172.1"/>
</dbReference>
<dbReference type="PANTHER" id="PTHR43280">
    <property type="entry name" value="ARAC-FAMILY TRANSCRIPTIONAL REGULATOR"/>
    <property type="match status" value="1"/>
</dbReference>
<keyword evidence="3" id="KW-0804">Transcription</keyword>
<keyword evidence="1" id="KW-0805">Transcription regulation</keyword>
<evidence type="ECO:0000313" key="5">
    <source>
        <dbReference type="EMBL" id="MBF1447926.1"/>
    </source>
</evidence>
<dbReference type="AlphaFoldDB" id="A0A9D5X498"/>
<dbReference type="Gene3D" id="1.10.10.60">
    <property type="entry name" value="Homeodomain-like"/>
    <property type="match status" value="1"/>
</dbReference>
<feature type="domain" description="HTH araC/xylS-type" evidence="4">
    <location>
        <begin position="171"/>
        <end position="270"/>
    </location>
</feature>
<dbReference type="PANTHER" id="PTHR43280:SF32">
    <property type="entry name" value="TRANSCRIPTIONAL REGULATORY PROTEIN"/>
    <property type="match status" value="1"/>
</dbReference>
<evidence type="ECO:0000256" key="1">
    <source>
        <dbReference type="ARBA" id="ARBA00023015"/>
    </source>
</evidence>
<dbReference type="Proteomes" id="UP000787419">
    <property type="component" value="Unassembled WGS sequence"/>
</dbReference>
<dbReference type="InterPro" id="IPR009057">
    <property type="entry name" value="Homeodomain-like_sf"/>
</dbReference>
<reference evidence="5" key="1">
    <citation type="submission" date="2020-04" db="EMBL/GenBank/DDBJ databases">
        <title>Deep metagenomics examines the oral microbiome during advanced dental caries in children, revealing novel taxa and co-occurrences with host molecules.</title>
        <authorList>
            <person name="Baker J.L."/>
            <person name="Morton J.T."/>
            <person name="Dinis M."/>
            <person name="Alvarez R."/>
            <person name="Tran N.C."/>
            <person name="Knight R."/>
            <person name="Edlund A."/>
        </authorList>
    </citation>
    <scope>NUCLEOTIDE SEQUENCE</scope>
    <source>
        <strain evidence="5">JCVI_32_bin.50</strain>
    </source>
</reference>
<evidence type="ECO:0000256" key="3">
    <source>
        <dbReference type="ARBA" id="ARBA00023163"/>
    </source>
</evidence>
<evidence type="ECO:0000313" key="6">
    <source>
        <dbReference type="Proteomes" id="UP000787419"/>
    </source>
</evidence>
<accession>A0A9D5X498</accession>
<evidence type="ECO:0000256" key="2">
    <source>
        <dbReference type="ARBA" id="ARBA00023125"/>
    </source>
</evidence>
<dbReference type="GO" id="GO:0003700">
    <property type="term" value="F:DNA-binding transcription factor activity"/>
    <property type="evidence" value="ECO:0007669"/>
    <property type="project" value="InterPro"/>
</dbReference>
<keyword evidence="2" id="KW-0238">DNA-binding</keyword>
<dbReference type="InterPro" id="IPR018060">
    <property type="entry name" value="HTH_AraC"/>
</dbReference>
<dbReference type="Pfam" id="PF12833">
    <property type="entry name" value="HTH_18"/>
    <property type="match status" value="1"/>
</dbReference>
<organism evidence="5 6">
    <name type="scientific">Prevotella nigrescens</name>
    <dbReference type="NCBI Taxonomy" id="28133"/>
    <lineage>
        <taxon>Bacteria</taxon>
        <taxon>Pseudomonadati</taxon>
        <taxon>Bacteroidota</taxon>
        <taxon>Bacteroidia</taxon>
        <taxon>Bacteroidales</taxon>
        <taxon>Prevotellaceae</taxon>
        <taxon>Prevotella</taxon>
    </lineage>
</organism>
<gene>
    <name evidence="5" type="ORF">HXN55_11220</name>
</gene>
<dbReference type="EMBL" id="JABZTM010000172">
    <property type="protein sequence ID" value="MBF1447926.1"/>
    <property type="molecule type" value="Genomic_DNA"/>
</dbReference>
<dbReference type="SMART" id="SM00342">
    <property type="entry name" value="HTH_ARAC"/>
    <property type="match status" value="1"/>
</dbReference>
<comment type="caution">
    <text evidence="5">The sequence shown here is derived from an EMBL/GenBank/DDBJ whole genome shotgun (WGS) entry which is preliminary data.</text>
</comment>
<name>A0A9D5X498_9BACT</name>